<comment type="cofactor">
    <cofactor evidence="1">
        <name>Fe(2+)</name>
        <dbReference type="ChEBI" id="CHEBI:29033"/>
    </cofactor>
</comment>
<dbReference type="PANTHER" id="PTHR10696:SF25">
    <property type="entry name" value="OXIDOREDUCTASE AIM17-RELATED"/>
    <property type="match status" value="1"/>
</dbReference>
<dbReference type="Pfam" id="PF02668">
    <property type="entry name" value="TauD"/>
    <property type="match status" value="1"/>
</dbReference>
<keyword evidence="4 8" id="KW-0223">Dioxygenase</keyword>
<dbReference type="InterPro" id="IPR042098">
    <property type="entry name" value="TauD-like_sf"/>
</dbReference>
<dbReference type="GO" id="GO:0046872">
    <property type="term" value="F:metal ion binding"/>
    <property type="evidence" value="ECO:0007669"/>
    <property type="project" value="UniProtKB-KW"/>
</dbReference>
<dbReference type="InterPro" id="IPR038492">
    <property type="entry name" value="GBBH-like_N_sf"/>
</dbReference>
<accession>A0A450U869</accession>
<comment type="similarity">
    <text evidence="2">Belongs to the gamma-BBH/TMLD family.</text>
</comment>
<dbReference type="InterPro" id="IPR050411">
    <property type="entry name" value="AlphaKG_dependent_hydroxylases"/>
</dbReference>
<proteinExistence type="inferred from homology"/>
<dbReference type="PANTHER" id="PTHR10696">
    <property type="entry name" value="GAMMA-BUTYROBETAINE HYDROXYLASE-RELATED"/>
    <property type="match status" value="1"/>
</dbReference>
<evidence type="ECO:0000256" key="1">
    <source>
        <dbReference type="ARBA" id="ARBA00001954"/>
    </source>
</evidence>
<gene>
    <name evidence="8" type="ORF">BECKLFY1418A_GA0070994_100324</name>
</gene>
<keyword evidence="3" id="KW-0479">Metal-binding</keyword>
<protein>
    <submittedName>
        <fullName evidence="8">Gamma-butyrobetaine dioxygenase</fullName>
    </submittedName>
</protein>
<evidence type="ECO:0000313" key="8">
    <source>
        <dbReference type="EMBL" id="VFJ88046.1"/>
    </source>
</evidence>
<dbReference type="GO" id="GO:0016706">
    <property type="term" value="F:2-oxoglutarate-dependent dioxygenase activity"/>
    <property type="evidence" value="ECO:0007669"/>
    <property type="project" value="UniProtKB-ARBA"/>
</dbReference>
<organism evidence="8">
    <name type="scientific">Candidatus Kentrum sp. LFY</name>
    <dbReference type="NCBI Taxonomy" id="2126342"/>
    <lineage>
        <taxon>Bacteria</taxon>
        <taxon>Pseudomonadati</taxon>
        <taxon>Pseudomonadota</taxon>
        <taxon>Gammaproteobacteria</taxon>
        <taxon>Candidatus Kentrum</taxon>
    </lineage>
</organism>
<dbReference type="CDD" id="cd00250">
    <property type="entry name" value="CAS_like"/>
    <property type="match status" value="1"/>
</dbReference>
<feature type="domain" description="TauD/TfdA-like" evidence="7">
    <location>
        <begin position="135"/>
        <end position="362"/>
    </location>
</feature>
<name>A0A450U869_9GAMM</name>
<dbReference type="Gene3D" id="3.30.2020.30">
    <property type="match status" value="1"/>
</dbReference>
<dbReference type="SUPFAM" id="SSF51197">
    <property type="entry name" value="Clavaminate synthase-like"/>
    <property type="match status" value="1"/>
</dbReference>
<keyword evidence="6" id="KW-0408">Iron</keyword>
<dbReference type="GO" id="GO:0045329">
    <property type="term" value="P:carnitine biosynthetic process"/>
    <property type="evidence" value="ECO:0007669"/>
    <property type="project" value="TreeGrafter"/>
</dbReference>
<sequence>MINSDSINQGLVHKRFEFKSAEDGSVYIIDADGNQHIASALWLRERSTAEDMQSRFNHQRLVDPWTLSTDLALEKRVIANDGRRISLTFSDGHHCTLTIDDLRDDFDSDDGLPSVIGWTGDLPLPRATWKAISSTDAAFMEALQTFLRFGFLLITDVPCQNGMVLEVGNRFGCVRETNFGRYFDVRTTDNPNDQAYTALALGAHTDCNYRDQIPGIQLLHCLVNHATGGESTLVDGLAVSQALKVADPMAYELLTKVMVRFRFKDANTSFLSRHPLIEHDAEGVFTSIHFSPRTDFVPLLEAGKLKAFYEARRKLAQMLDSPAFEIKFRLNAEDLIIFDNHRILHGRGAFDSHGERHLQGCYIDKDGPASLFRVLQDRYSNVAEEIEK</sequence>
<evidence type="ECO:0000256" key="3">
    <source>
        <dbReference type="ARBA" id="ARBA00022723"/>
    </source>
</evidence>
<evidence type="ECO:0000256" key="5">
    <source>
        <dbReference type="ARBA" id="ARBA00023002"/>
    </source>
</evidence>
<dbReference type="AlphaFoldDB" id="A0A450U869"/>
<dbReference type="InterPro" id="IPR003819">
    <property type="entry name" value="TauD/TfdA-like"/>
</dbReference>
<evidence type="ECO:0000256" key="6">
    <source>
        <dbReference type="ARBA" id="ARBA00023004"/>
    </source>
</evidence>
<reference evidence="8" key="1">
    <citation type="submission" date="2019-02" db="EMBL/GenBank/DDBJ databases">
        <authorList>
            <person name="Gruber-Vodicka R. H."/>
            <person name="Seah K. B. B."/>
        </authorList>
    </citation>
    <scope>NUCLEOTIDE SEQUENCE</scope>
    <source>
        <strain evidence="8">BECK_M6</strain>
    </source>
</reference>
<dbReference type="Gene3D" id="3.60.130.10">
    <property type="entry name" value="Clavaminate synthase-like"/>
    <property type="match status" value="1"/>
</dbReference>
<dbReference type="EMBL" id="CAADFH010000003">
    <property type="protein sequence ID" value="VFJ88046.1"/>
    <property type="molecule type" value="Genomic_DNA"/>
</dbReference>
<evidence type="ECO:0000256" key="4">
    <source>
        <dbReference type="ARBA" id="ARBA00022964"/>
    </source>
</evidence>
<evidence type="ECO:0000259" key="7">
    <source>
        <dbReference type="Pfam" id="PF02668"/>
    </source>
</evidence>
<evidence type="ECO:0000256" key="2">
    <source>
        <dbReference type="ARBA" id="ARBA00008654"/>
    </source>
</evidence>
<keyword evidence="5" id="KW-0560">Oxidoreductase</keyword>